<protein>
    <submittedName>
        <fullName evidence="1">Uncharacterized protein</fullName>
    </submittedName>
</protein>
<dbReference type="AlphaFoldDB" id="C5J8D6"/>
<name>C5J8D6_OPICY</name>
<accession>C5J8D6</accession>
<organism evidence="1">
    <name type="scientific">Opisthacanthus cayaporum</name>
    <name type="common">South American scorpion</name>
    <dbReference type="NCBI Taxonomy" id="573324"/>
    <lineage>
        <taxon>Eukaryota</taxon>
        <taxon>Metazoa</taxon>
        <taxon>Ecdysozoa</taxon>
        <taxon>Arthropoda</taxon>
        <taxon>Chelicerata</taxon>
        <taxon>Arachnida</taxon>
        <taxon>Scorpiones</taxon>
        <taxon>Iurida</taxon>
        <taxon>Scorpionoidea</taxon>
        <taxon>Hemiscorpiidae</taxon>
        <taxon>Opisthacanthus</taxon>
    </lineage>
</organism>
<sequence>MLIKEVDYILKVLFAEVLIFIYMDFHGIDYSESEKHMEEAAFNEENAKCLQGVKFSF</sequence>
<proteinExistence type="evidence at transcript level"/>
<evidence type="ECO:0000313" key="1">
    <source>
        <dbReference type="EMBL" id="CAX51441.1"/>
    </source>
</evidence>
<reference evidence="1" key="1">
    <citation type="journal article" date="2009" name="Toxicon">
        <title>Cloning and characterization of cDNA sequences encoding for new venom peptides of the Brazilian scorpion Opisthacanthus cayaporum.</title>
        <authorList>
            <person name="Silva E.C."/>
            <person name="Camargos T.S."/>
            <person name="Maranhao A.Q."/>
            <person name="Silva-Pereira I."/>
            <person name="Silva L.P."/>
            <person name="Possani L.D."/>
            <person name="Schwartz E.F."/>
        </authorList>
    </citation>
    <scope>NUCLEOTIDE SEQUENCE</scope>
    <source>
        <tissue evidence="1">Venom gland</tissue>
    </source>
</reference>
<feature type="non-terminal residue" evidence="1">
    <location>
        <position position="57"/>
    </location>
</feature>
<dbReference type="EMBL" id="FM998799">
    <property type="protein sequence ID" value="CAX51441.1"/>
    <property type="molecule type" value="mRNA"/>
</dbReference>